<dbReference type="EC" id="2.1.1.207" evidence="6"/>
<feature type="binding site" evidence="6 7">
    <location>
        <position position="122"/>
    </location>
    <ligand>
        <name>S-adenosyl-L-methionine</name>
        <dbReference type="ChEBI" id="CHEBI:59789"/>
    </ligand>
</feature>
<dbReference type="FunFam" id="3.40.1280.10:FF:000002">
    <property type="entry name" value="Peptidylprolyl isomerase"/>
    <property type="match status" value="1"/>
</dbReference>
<dbReference type="InterPro" id="IPR029026">
    <property type="entry name" value="tRNA_m1G_MTases_N"/>
</dbReference>
<evidence type="ECO:0000256" key="1">
    <source>
        <dbReference type="ARBA" id="ARBA00022490"/>
    </source>
</evidence>
<evidence type="ECO:0000313" key="10">
    <source>
        <dbReference type="Proteomes" id="UP001164472"/>
    </source>
</evidence>
<evidence type="ECO:0000259" key="8">
    <source>
        <dbReference type="Pfam" id="PF00588"/>
    </source>
</evidence>
<dbReference type="PANTHER" id="PTHR42971:SF1">
    <property type="entry name" value="TRNA (CYTIDINE(34)-2'-O)-METHYLTRANSFERASE"/>
    <property type="match status" value="1"/>
</dbReference>
<dbReference type="Gene3D" id="3.40.1280.10">
    <property type="match status" value="1"/>
</dbReference>
<dbReference type="AlphaFoldDB" id="A0A9E8HLD6"/>
<proteinExistence type="inferred from homology"/>
<dbReference type="GO" id="GO:0042802">
    <property type="term" value="F:identical protein binding"/>
    <property type="evidence" value="ECO:0007669"/>
    <property type="project" value="UniProtKB-ARBA"/>
</dbReference>
<dbReference type="NCBIfam" id="TIGR00185">
    <property type="entry name" value="tRNA_yibK_trmL"/>
    <property type="match status" value="1"/>
</dbReference>
<keyword evidence="3 6" id="KW-0808">Transferase</keyword>
<feature type="binding site" evidence="6 7">
    <location>
        <position position="100"/>
    </location>
    <ligand>
        <name>S-adenosyl-L-methionine</name>
        <dbReference type="ChEBI" id="CHEBI:59789"/>
    </ligand>
</feature>
<dbReference type="CDD" id="cd18094">
    <property type="entry name" value="SpoU-like_TrmL"/>
    <property type="match status" value="1"/>
</dbReference>
<feature type="domain" description="tRNA/rRNA methyltransferase SpoU type" evidence="8">
    <location>
        <begin position="2"/>
        <end position="142"/>
    </location>
</feature>
<keyword evidence="4 6" id="KW-0949">S-adenosyl-L-methionine</keyword>
<dbReference type="GO" id="GO:0002131">
    <property type="term" value="P:wobble position cytosine ribose methylation"/>
    <property type="evidence" value="ECO:0007669"/>
    <property type="project" value="TreeGrafter"/>
</dbReference>
<comment type="function">
    <text evidence="6">Methylates the ribose at the nucleotide 34 wobble position in the two leucyl isoacceptors tRNA(Leu)(CmAA) and tRNA(Leu)(cmnm5UmAA). Catalyzes the methyl transfer from S-adenosyl-L-methionine to the 2'-OH of the wobble nucleotide.</text>
</comment>
<comment type="catalytic activity">
    <reaction evidence="6">
        <text>cytidine(34) in tRNA + S-adenosyl-L-methionine = 2'-O-methylcytidine(34) in tRNA + S-adenosyl-L-homocysteine + H(+)</text>
        <dbReference type="Rhea" id="RHEA:43084"/>
        <dbReference type="Rhea" id="RHEA-COMP:10331"/>
        <dbReference type="Rhea" id="RHEA-COMP:10332"/>
        <dbReference type="ChEBI" id="CHEBI:15378"/>
        <dbReference type="ChEBI" id="CHEBI:57856"/>
        <dbReference type="ChEBI" id="CHEBI:59789"/>
        <dbReference type="ChEBI" id="CHEBI:74495"/>
        <dbReference type="ChEBI" id="CHEBI:82748"/>
        <dbReference type="EC" id="2.1.1.207"/>
    </reaction>
</comment>
<evidence type="ECO:0000256" key="7">
    <source>
        <dbReference type="PIRSR" id="PIRSR029256-1"/>
    </source>
</evidence>
<accession>A0A9E8HLD6</accession>
<feature type="binding site" evidence="6 7">
    <location>
        <position position="78"/>
    </location>
    <ligand>
        <name>S-adenosyl-L-methionine</name>
        <dbReference type="ChEBI" id="CHEBI:59789"/>
    </ligand>
</feature>
<keyword evidence="5 6" id="KW-0819">tRNA processing</keyword>
<dbReference type="PANTHER" id="PTHR42971">
    <property type="entry name" value="TRNA (CYTIDINE(34)-2'-O)-METHYLTRANSFERASE"/>
    <property type="match status" value="1"/>
</dbReference>
<reference evidence="9" key="1">
    <citation type="submission" date="2022-07" db="EMBL/GenBank/DDBJ databases">
        <title>Alkalimarinus sp. nov., isolated from gut of a Alitta virens.</title>
        <authorList>
            <person name="Yang A.I."/>
            <person name="Shin N.-R."/>
        </authorList>
    </citation>
    <scope>NUCLEOTIDE SEQUENCE</scope>
    <source>
        <strain evidence="9">FA028</strain>
    </source>
</reference>
<evidence type="ECO:0000256" key="3">
    <source>
        <dbReference type="ARBA" id="ARBA00022679"/>
    </source>
</evidence>
<name>A0A9E8HLD6_9ALTE</name>
<sequence length="154" mass="17870">MLNIVLFEPEIPPNTGNLIRLCANTGFQLHLIEPMGFVLDDKRLRRAGLDYHEWATAKIHKNYEAFISAEQPERIFALTTKGNTYYHKVEFQQNDYLMFGPESRGLPEGIRLQIPREQWIRVPMKESSRSLNLSNTVALVAYEAWRQMDFEGGI</sequence>
<evidence type="ECO:0000256" key="4">
    <source>
        <dbReference type="ARBA" id="ARBA00022691"/>
    </source>
</evidence>
<comment type="subunit">
    <text evidence="6">Homodimer.</text>
</comment>
<evidence type="ECO:0000256" key="6">
    <source>
        <dbReference type="HAMAP-Rule" id="MF_01885"/>
    </source>
</evidence>
<organism evidence="9 10">
    <name type="scientific">Alkalimarinus sediminis</name>
    <dbReference type="NCBI Taxonomy" id="1632866"/>
    <lineage>
        <taxon>Bacteria</taxon>
        <taxon>Pseudomonadati</taxon>
        <taxon>Pseudomonadota</taxon>
        <taxon>Gammaproteobacteria</taxon>
        <taxon>Alteromonadales</taxon>
        <taxon>Alteromonadaceae</taxon>
        <taxon>Alkalimarinus</taxon>
    </lineage>
</organism>
<dbReference type="GO" id="GO:0008175">
    <property type="term" value="F:tRNA methyltransferase activity"/>
    <property type="evidence" value="ECO:0007669"/>
    <property type="project" value="UniProtKB-UniRule"/>
</dbReference>
<dbReference type="HAMAP" id="MF_01885">
    <property type="entry name" value="tRNA_methyltr_TrmL"/>
    <property type="match status" value="1"/>
</dbReference>
<dbReference type="GO" id="GO:0003723">
    <property type="term" value="F:RNA binding"/>
    <property type="evidence" value="ECO:0007669"/>
    <property type="project" value="InterPro"/>
</dbReference>
<dbReference type="KEGG" id="asem:NNL22_02440"/>
<dbReference type="InterPro" id="IPR029028">
    <property type="entry name" value="Alpha/beta_knot_MTases"/>
</dbReference>
<dbReference type="GO" id="GO:0002132">
    <property type="term" value="P:wobble position uridine ribose methylation"/>
    <property type="evidence" value="ECO:0007669"/>
    <property type="project" value="TreeGrafter"/>
</dbReference>
<comment type="subcellular location">
    <subcellularLocation>
        <location evidence="6">Cytoplasm</location>
    </subcellularLocation>
</comment>
<gene>
    <name evidence="6 9" type="primary">trmL</name>
    <name evidence="9" type="ORF">NNL22_02440</name>
</gene>
<keyword evidence="1 6" id="KW-0963">Cytoplasm</keyword>
<evidence type="ECO:0000256" key="2">
    <source>
        <dbReference type="ARBA" id="ARBA00022603"/>
    </source>
</evidence>
<dbReference type="InterPro" id="IPR001537">
    <property type="entry name" value="SpoU_MeTrfase"/>
</dbReference>
<comment type="catalytic activity">
    <reaction evidence="6">
        <text>5-carboxymethylaminomethyluridine(34) in tRNA(Leu) + S-adenosyl-L-methionine = 5-carboxymethylaminomethyl-2'-O-methyluridine(34) in tRNA(Leu) + S-adenosyl-L-homocysteine + H(+)</text>
        <dbReference type="Rhea" id="RHEA:43088"/>
        <dbReference type="Rhea" id="RHEA-COMP:10333"/>
        <dbReference type="Rhea" id="RHEA-COMP:10334"/>
        <dbReference type="ChEBI" id="CHEBI:15378"/>
        <dbReference type="ChEBI" id="CHEBI:57856"/>
        <dbReference type="ChEBI" id="CHEBI:59789"/>
        <dbReference type="ChEBI" id="CHEBI:74508"/>
        <dbReference type="ChEBI" id="CHEBI:74511"/>
        <dbReference type="EC" id="2.1.1.207"/>
    </reaction>
</comment>
<feature type="binding site" evidence="6 7">
    <location>
        <position position="130"/>
    </location>
    <ligand>
        <name>S-adenosyl-L-methionine</name>
        <dbReference type="ChEBI" id="CHEBI:59789"/>
    </ligand>
</feature>
<evidence type="ECO:0000256" key="5">
    <source>
        <dbReference type="ARBA" id="ARBA00022694"/>
    </source>
</evidence>
<dbReference type="SUPFAM" id="SSF75217">
    <property type="entry name" value="alpha/beta knot"/>
    <property type="match status" value="1"/>
</dbReference>
<dbReference type="GO" id="GO:0005737">
    <property type="term" value="C:cytoplasm"/>
    <property type="evidence" value="ECO:0007669"/>
    <property type="project" value="UniProtKB-SubCell"/>
</dbReference>
<dbReference type="PIRSF" id="PIRSF029256">
    <property type="entry name" value="SpoU_TrmH_prd"/>
    <property type="match status" value="1"/>
</dbReference>
<keyword evidence="2 6" id="KW-0489">Methyltransferase</keyword>
<dbReference type="GO" id="GO:0008757">
    <property type="term" value="F:S-adenosylmethionine-dependent methyltransferase activity"/>
    <property type="evidence" value="ECO:0007669"/>
    <property type="project" value="UniProtKB-UniRule"/>
</dbReference>
<keyword evidence="10" id="KW-1185">Reference proteome</keyword>
<dbReference type="InterPro" id="IPR016914">
    <property type="entry name" value="TrmL"/>
</dbReference>
<comment type="similarity">
    <text evidence="6">Belongs to the class IV-like SAM-binding methyltransferase superfamily. RNA methyltransferase TrmH family. TrmL subfamily.</text>
</comment>
<dbReference type="Proteomes" id="UP001164472">
    <property type="component" value="Chromosome"/>
</dbReference>
<dbReference type="RefSeq" id="WP_251813027.1">
    <property type="nucleotide sequence ID" value="NZ_CP101527.1"/>
</dbReference>
<protein>
    <recommendedName>
        <fullName evidence="6">tRNA (cytidine(34)-2'-O)-methyltransferase</fullName>
        <ecNumber evidence="6">2.1.1.207</ecNumber>
    </recommendedName>
    <alternativeName>
        <fullName evidence="6">tRNA (cytidine/uridine-2'-O-)-methyltransferase TrmL</fullName>
    </alternativeName>
</protein>
<evidence type="ECO:0000313" key="9">
    <source>
        <dbReference type="EMBL" id="UZW75477.1"/>
    </source>
</evidence>
<dbReference type="EMBL" id="CP101527">
    <property type="protein sequence ID" value="UZW75477.1"/>
    <property type="molecule type" value="Genomic_DNA"/>
</dbReference>
<dbReference type="Pfam" id="PF00588">
    <property type="entry name" value="SpoU_methylase"/>
    <property type="match status" value="1"/>
</dbReference>